<sequence>MTYADSRLVQTAVIGSRGSDRAIILPTDADELARWRRHHPDYSYWCGTLLGGCGNELSDRLYRDKVCHFAHHPHTSCHRTATGASSADHLFVKGDLTAWAGRRRLKASASLRNLGTGPGDAVDFRVREARQHVRFQFRKLAHAEWTEASGRLIRESATVDWVFGPGAAHPATMEELYDVHGYLLRFRCETQGAARRVRLRAEHPRRSTDWVPLDACLMTPDGLRLPGMRGPGRHIRPAVSVPEAPAPAPKPQSRAERVAAVRQALVSAARLRTRPTWGSLSRAAGLDLTAITDAERVRLLVEVDEGVGREGRPLLSALLRSDEGGTPVYLGQVSRAVGCGSPATAAVLKRWCQREVDRAFAVHGIPPRTPPPRLEIDRDGHIAADSAPPHQPRVIVHSAGGAPQEWDRLTRELHRAEELRRDLVMARNDKAVRLVAALLKEGEEVLPRLARAQGSKLRSEMVSARNWLRGRLERGETRSTAGKRAAEAPKSGKRKRRKRRKGSANGARPLPGSGQ</sequence>
<dbReference type="EMBL" id="JBEOZM010000013">
    <property type="protein sequence ID" value="MER6270840.1"/>
    <property type="molecule type" value="Genomic_DNA"/>
</dbReference>
<comment type="caution">
    <text evidence="2">The sequence shown here is derived from an EMBL/GenBank/DDBJ whole genome shotgun (WGS) entry which is preliminary data.</text>
</comment>
<name>A0ABV1TLC7_9ACTN</name>
<gene>
    <name evidence="2" type="ORF">ABT211_26635</name>
</gene>
<proteinExistence type="predicted"/>
<dbReference type="RefSeq" id="WP_351959260.1">
    <property type="nucleotide sequence ID" value="NZ_JBEOZM010000013.1"/>
</dbReference>
<dbReference type="Proteomes" id="UP001490365">
    <property type="component" value="Unassembled WGS sequence"/>
</dbReference>
<evidence type="ECO:0000313" key="2">
    <source>
        <dbReference type="EMBL" id="MER6270840.1"/>
    </source>
</evidence>
<reference evidence="2 3" key="1">
    <citation type="submission" date="2024-06" db="EMBL/GenBank/DDBJ databases">
        <title>The Natural Products Discovery Center: Release of the First 8490 Sequenced Strains for Exploring Actinobacteria Biosynthetic Diversity.</title>
        <authorList>
            <person name="Kalkreuter E."/>
            <person name="Kautsar S.A."/>
            <person name="Yang D."/>
            <person name="Bader C.D."/>
            <person name="Teijaro C.N."/>
            <person name="Fluegel L."/>
            <person name="Davis C.M."/>
            <person name="Simpson J.R."/>
            <person name="Lauterbach L."/>
            <person name="Steele A.D."/>
            <person name="Gui C."/>
            <person name="Meng S."/>
            <person name="Li G."/>
            <person name="Viehrig K."/>
            <person name="Ye F."/>
            <person name="Su P."/>
            <person name="Kiefer A.F."/>
            <person name="Nichols A."/>
            <person name="Cepeda A.J."/>
            <person name="Yan W."/>
            <person name="Fan B."/>
            <person name="Jiang Y."/>
            <person name="Adhikari A."/>
            <person name="Zheng C.-J."/>
            <person name="Schuster L."/>
            <person name="Cowan T.M."/>
            <person name="Smanski M.J."/>
            <person name="Chevrette M.G."/>
            <person name="De Carvalho L.P.S."/>
            <person name="Shen B."/>
        </authorList>
    </citation>
    <scope>NUCLEOTIDE SEQUENCE [LARGE SCALE GENOMIC DNA]</scope>
    <source>
        <strain evidence="2 3">NPDC001694</strain>
    </source>
</reference>
<feature type="region of interest" description="Disordered" evidence="1">
    <location>
        <begin position="473"/>
        <end position="515"/>
    </location>
</feature>
<evidence type="ECO:0000313" key="3">
    <source>
        <dbReference type="Proteomes" id="UP001490365"/>
    </source>
</evidence>
<feature type="compositionally biased region" description="Basic residues" evidence="1">
    <location>
        <begin position="491"/>
        <end position="502"/>
    </location>
</feature>
<evidence type="ECO:0000256" key="1">
    <source>
        <dbReference type="SAM" id="MobiDB-lite"/>
    </source>
</evidence>
<accession>A0ABV1TLC7</accession>
<protein>
    <submittedName>
        <fullName evidence="2">Competence protein CoiA family protein</fullName>
    </submittedName>
</protein>
<keyword evidence="3" id="KW-1185">Reference proteome</keyword>
<organism evidence="2 3">
    <name type="scientific">Streptomyces sp. 900105755</name>
    <dbReference type="NCBI Taxonomy" id="3154389"/>
    <lineage>
        <taxon>Bacteria</taxon>
        <taxon>Bacillati</taxon>
        <taxon>Actinomycetota</taxon>
        <taxon>Actinomycetes</taxon>
        <taxon>Kitasatosporales</taxon>
        <taxon>Streptomycetaceae</taxon>
        <taxon>Streptomyces</taxon>
    </lineage>
</organism>